<feature type="domain" description="DUF403" evidence="1">
    <location>
        <begin position="1"/>
        <end position="306"/>
    </location>
</feature>
<proteinExistence type="predicted"/>
<dbReference type="InterPro" id="IPR051680">
    <property type="entry name" value="ATP-dep_Glu-Cys_Ligase-2"/>
</dbReference>
<dbReference type="PANTHER" id="PTHR34595:SF7">
    <property type="entry name" value="SLL1039 PROTEIN"/>
    <property type="match status" value="1"/>
</dbReference>
<dbReference type="PANTHER" id="PTHR34595">
    <property type="entry name" value="BLR5612 PROTEIN"/>
    <property type="match status" value="1"/>
</dbReference>
<organism evidence="2">
    <name type="scientific">mine drainage metagenome</name>
    <dbReference type="NCBI Taxonomy" id="410659"/>
    <lineage>
        <taxon>unclassified sequences</taxon>
        <taxon>metagenomes</taxon>
        <taxon>ecological metagenomes</taxon>
    </lineage>
</organism>
<gene>
    <name evidence="2" type="ORF">GALL_284620</name>
</gene>
<protein>
    <recommendedName>
        <fullName evidence="1">DUF403 domain-containing protein</fullName>
    </recommendedName>
</protein>
<reference evidence="2" key="1">
    <citation type="submission" date="2016-10" db="EMBL/GenBank/DDBJ databases">
        <title>Sequence of Gallionella enrichment culture.</title>
        <authorList>
            <person name="Poehlein A."/>
            <person name="Muehling M."/>
            <person name="Daniel R."/>
        </authorList>
    </citation>
    <scope>NUCLEOTIDE SEQUENCE</scope>
</reference>
<comment type="caution">
    <text evidence="2">The sequence shown here is derived from an EMBL/GenBank/DDBJ whole genome shotgun (WGS) entry which is preliminary data.</text>
</comment>
<evidence type="ECO:0000313" key="2">
    <source>
        <dbReference type="EMBL" id="OIQ89658.1"/>
    </source>
</evidence>
<dbReference type="InterPro" id="IPR007296">
    <property type="entry name" value="DUF403"/>
</dbReference>
<dbReference type="AlphaFoldDB" id="A0A1J5R2E5"/>
<dbReference type="Pfam" id="PF04168">
    <property type="entry name" value="Alpha-E"/>
    <property type="match status" value="1"/>
</dbReference>
<name>A0A1J5R2E5_9ZZZZ</name>
<sequence length="316" mass="34094">MLCRTASDLFWMGRAVERAEAMARLLDLARRLAELPGRDGVRVWALPLLATGAIPPGVAGDDASQAELVRRCVLDAHNPASVLASVQLARDAARNQRSVVPSEVVAPLQTMLARLRGLDPGQLDGGALARVVASVMRFADRFRGVTFATLSRNESWHFLRLGIFIERADASLRLWTTQADPEFVLLRDGPESARAAFHRVALLEAASALMPLRRLQGEPDRAGVTEMLLRRGDFPRSAAYCLEQAQHALAALQVAPHEAAARQLGRALAGVSYGEPGAQVDAMFAFGAARQAEIAAAAAAIERRFFVAPLPLRRAA</sequence>
<accession>A0A1J5R2E5</accession>
<dbReference type="EMBL" id="MLJW01000321">
    <property type="protein sequence ID" value="OIQ89658.1"/>
    <property type="molecule type" value="Genomic_DNA"/>
</dbReference>
<evidence type="ECO:0000259" key="1">
    <source>
        <dbReference type="Pfam" id="PF04168"/>
    </source>
</evidence>